<feature type="non-terminal residue" evidence="1">
    <location>
        <position position="1"/>
    </location>
</feature>
<name>A0A067LU16_BOTB1</name>
<organism evidence="1 2">
    <name type="scientific">Botryobasidium botryosum (strain FD-172 SS1)</name>
    <dbReference type="NCBI Taxonomy" id="930990"/>
    <lineage>
        <taxon>Eukaryota</taxon>
        <taxon>Fungi</taxon>
        <taxon>Dikarya</taxon>
        <taxon>Basidiomycota</taxon>
        <taxon>Agaricomycotina</taxon>
        <taxon>Agaricomycetes</taxon>
        <taxon>Cantharellales</taxon>
        <taxon>Botryobasidiaceae</taxon>
        <taxon>Botryobasidium</taxon>
    </lineage>
</organism>
<protein>
    <submittedName>
        <fullName evidence="1">Uncharacterized protein</fullName>
    </submittedName>
</protein>
<evidence type="ECO:0000313" key="1">
    <source>
        <dbReference type="EMBL" id="KDQ05725.1"/>
    </source>
</evidence>
<dbReference type="AlphaFoldDB" id="A0A067LU16"/>
<dbReference type="HOGENOM" id="CLU_187301_0_0_1"/>
<gene>
    <name evidence="1" type="ORF">BOTBODRAFT_77757</name>
</gene>
<dbReference type="Proteomes" id="UP000027195">
    <property type="component" value="Unassembled WGS sequence"/>
</dbReference>
<evidence type="ECO:0000313" key="2">
    <source>
        <dbReference type="Proteomes" id="UP000027195"/>
    </source>
</evidence>
<keyword evidence="2" id="KW-1185">Reference proteome</keyword>
<sequence length="68" mass="7890">ILAGDLLKRIHQLVTACRASGQRREDLRNTISVGNDRGIWELRVVELLKDVDTWWSSLFLMVDRVLEL</sequence>
<accession>A0A067LU16</accession>
<reference evidence="2" key="1">
    <citation type="journal article" date="2014" name="Proc. Natl. Acad. Sci. U.S.A.">
        <title>Extensive sampling of basidiomycete genomes demonstrates inadequacy of the white-rot/brown-rot paradigm for wood decay fungi.</title>
        <authorList>
            <person name="Riley R."/>
            <person name="Salamov A.A."/>
            <person name="Brown D.W."/>
            <person name="Nagy L.G."/>
            <person name="Floudas D."/>
            <person name="Held B.W."/>
            <person name="Levasseur A."/>
            <person name="Lombard V."/>
            <person name="Morin E."/>
            <person name="Otillar R."/>
            <person name="Lindquist E.A."/>
            <person name="Sun H."/>
            <person name="LaButti K.M."/>
            <person name="Schmutz J."/>
            <person name="Jabbour D."/>
            <person name="Luo H."/>
            <person name="Baker S.E."/>
            <person name="Pisabarro A.G."/>
            <person name="Walton J.D."/>
            <person name="Blanchette R.A."/>
            <person name="Henrissat B."/>
            <person name="Martin F."/>
            <person name="Cullen D."/>
            <person name="Hibbett D.S."/>
            <person name="Grigoriev I.V."/>
        </authorList>
    </citation>
    <scope>NUCLEOTIDE SEQUENCE [LARGE SCALE GENOMIC DNA]</scope>
    <source>
        <strain evidence="2">FD-172 SS1</strain>
    </source>
</reference>
<dbReference type="EMBL" id="KL198197">
    <property type="protein sequence ID" value="KDQ05725.1"/>
    <property type="molecule type" value="Genomic_DNA"/>
</dbReference>
<proteinExistence type="predicted"/>
<feature type="non-terminal residue" evidence="1">
    <location>
        <position position="68"/>
    </location>
</feature>
<dbReference type="InParanoid" id="A0A067LU16"/>
<dbReference type="OrthoDB" id="2790258at2759"/>